<keyword evidence="2" id="KW-1185">Reference proteome</keyword>
<protein>
    <submittedName>
        <fullName evidence="1">Uncharacterized protein</fullName>
    </submittedName>
</protein>
<comment type="caution">
    <text evidence="1">The sequence shown here is derived from an EMBL/GenBank/DDBJ whole genome shotgun (WGS) entry which is preliminary data.</text>
</comment>
<organism evidence="1 2">
    <name type="scientific">Protopolystoma xenopodis</name>
    <dbReference type="NCBI Taxonomy" id="117903"/>
    <lineage>
        <taxon>Eukaryota</taxon>
        <taxon>Metazoa</taxon>
        <taxon>Spiralia</taxon>
        <taxon>Lophotrochozoa</taxon>
        <taxon>Platyhelminthes</taxon>
        <taxon>Monogenea</taxon>
        <taxon>Polyopisthocotylea</taxon>
        <taxon>Polystomatidea</taxon>
        <taxon>Polystomatidae</taxon>
        <taxon>Protopolystoma</taxon>
    </lineage>
</organism>
<name>A0A3S5BU43_9PLAT</name>
<dbReference type="AlphaFoldDB" id="A0A3S5BU43"/>
<evidence type="ECO:0000313" key="1">
    <source>
        <dbReference type="EMBL" id="VEL18473.1"/>
    </source>
</evidence>
<evidence type="ECO:0000313" key="2">
    <source>
        <dbReference type="Proteomes" id="UP000784294"/>
    </source>
</evidence>
<reference evidence="1" key="1">
    <citation type="submission" date="2018-11" db="EMBL/GenBank/DDBJ databases">
        <authorList>
            <consortium name="Pathogen Informatics"/>
        </authorList>
    </citation>
    <scope>NUCLEOTIDE SEQUENCE</scope>
</reference>
<sequence>MTCLLSSTSQWHLYVQALLTFSPVRDRVANSLSRGLGKQRQGRNLFLTPLFGLNDTPPQRRPSPLIHVSSFASVTCSVGVGYLDITDIKGSDELDLQNTHKK</sequence>
<proteinExistence type="predicted"/>
<gene>
    <name evidence="1" type="ORF">PXEA_LOCUS11913</name>
</gene>
<accession>A0A3S5BU43</accession>
<dbReference type="EMBL" id="CAAALY010037197">
    <property type="protein sequence ID" value="VEL18473.1"/>
    <property type="molecule type" value="Genomic_DNA"/>
</dbReference>
<dbReference type="Proteomes" id="UP000784294">
    <property type="component" value="Unassembled WGS sequence"/>
</dbReference>